<comment type="caution">
    <text evidence="3">Lacks conserved residue(s) required for the propagation of feature annotation.</text>
</comment>
<feature type="compositionally biased region" description="Polar residues" evidence="4">
    <location>
        <begin position="118"/>
        <end position="129"/>
    </location>
</feature>
<reference evidence="5 6" key="1">
    <citation type="journal article" date="2017" name="Nature">
        <title>The Apostasia genome and the evolution of orchids.</title>
        <authorList>
            <person name="Zhang G.Q."/>
            <person name="Liu K.W."/>
            <person name="Li Z."/>
            <person name="Lohaus R."/>
            <person name="Hsiao Y.Y."/>
            <person name="Niu S.C."/>
            <person name="Wang J.Y."/>
            <person name="Lin Y.C."/>
            <person name="Xu Q."/>
            <person name="Chen L.J."/>
            <person name="Yoshida K."/>
            <person name="Fujiwara S."/>
            <person name="Wang Z.W."/>
            <person name="Zhang Y.Q."/>
            <person name="Mitsuda N."/>
            <person name="Wang M."/>
            <person name="Liu G.H."/>
            <person name="Pecoraro L."/>
            <person name="Huang H.X."/>
            <person name="Xiao X.J."/>
            <person name="Lin M."/>
            <person name="Wu X.Y."/>
            <person name="Wu W.L."/>
            <person name="Chen Y.Y."/>
            <person name="Chang S.B."/>
            <person name="Sakamoto S."/>
            <person name="Ohme-Takagi M."/>
            <person name="Yagi M."/>
            <person name="Zeng S.J."/>
            <person name="Shen C.Y."/>
            <person name="Yeh C.M."/>
            <person name="Luo Y.B."/>
            <person name="Tsai W.C."/>
            <person name="Van de Peer Y."/>
            <person name="Liu Z.J."/>
        </authorList>
    </citation>
    <scope>NUCLEOTIDE SEQUENCE [LARGE SCALE GENOMIC DNA]</scope>
    <source>
        <strain evidence="6">cv. Shenzhen</strain>
        <tissue evidence="5">Stem</tissue>
    </source>
</reference>
<sequence length="633" mass="72264">MKNFEYSSLVAIDDFDLTENPIFDPQISASPIDETDSNENSEIFSDLVLEYINQMLMEEDMGDKFDMLLTHPDLEATEKPFYELIGEKYPSSPDQPPLYSSPSPDSSDSRRSSGSKAPMSSENGASSFSEEPEDHKDGVDDLLLRTLPQSQFEKGFEEAKKFLPTPSMEVKIAVDRRRPHNDSFDLEEQRSRKQSAVYYEDPIPSQMFDMVLLCGGEKFPEVINTIREAMHKEENGEKKDGRKSRRKKPPEKEEVVDLHTLLMHCAQTVAAGEHHRAHELLKQIRRHSSPHGDASQRLGHYFANGLEARLAGTGSEVFQSLASMRKTAADVLKAYQLYLAASPFKKISYHFSNQTILDAIEKATRVHILDFGIYFGFQWPCFMKMLAARPGGPPKLRITGIDVPQPGFRPAERIEETGRWLSDYAERFGVPFEYHAVAAKLDEVRNEDLRLDEEETLVVNCVFRLSCLGDETVGVDCPRDKLLRKIRKLNPAVFVNVISNGSYGAPFFVTRFREALYHFSAVFDMLESTLPREEEQRMLVERDLYGRHAINVISCEGKERVQRPETYKQSRVRCMRAGFEQLPANYEFVKAARSGVRAHYHKDFSVDEDGRWLLQGWKGRILVALSAWKPCSF</sequence>
<dbReference type="PANTHER" id="PTHR31636">
    <property type="entry name" value="OSJNBA0084A10.13 PROTEIN-RELATED"/>
    <property type="match status" value="1"/>
</dbReference>
<evidence type="ECO:0000256" key="3">
    <source>
        <dbReference type="PROSITE-ProRule" id="PRU01191"/>
    </source>
</evidence>
<organism evidence="5 6">
    <name type="scientific">Apostasia shenzhenica</name>
    <dbReference type="NCBI Taxonomy" id="1088818"/>
    <lineage>
        <taxon>Eukaryota</taxon>
        <taxon>Viridiplantae</taxon>
        <taxon>Streptophyta</taxon>
        <taxon>Embryophyta</taxon>
        <taxon>Tracheophyta</taxon>
        <taxon>Spermatophyta</taxon>
        <taxon>Magnoliopsida</taxon>
        <taxon>Liliopsida</taxon>
        <taxon>Asparagales</taxon>
        <taxon>Orchidaceae</taxon>
        <taxon>Apostasioideae</taxon>
        <taxon>Apostasia</taxon>
    </lineage>
</organism>
<gene>
    <name evidence="5" type="primary">SCL9</name>
    <name evidence="5" type="ORF">AXF42_Ash017466</name>
</gene>
<feature type="short sequence motif" description="VHIID" evidence="3">
    <location>
        <begin position="366"/>
        <end position="370"/>
    </location>
</feature>
<feature type="region of interest" description="Leucine repeat II (LRII)" evidence="3">
    <location>
        <begin position="416"/>
        <end position="448"/>
    </location>
</feature>
<evidence type="ECO:0000313" key="5">
    <source>
        <dbReference type="EMBL" id="PKA48567.1"/>
    </source>
</evidence>
<dbReference type="EMBL" id="KZ452313">
    <property type="protein sequence ID" value="PKA48567.1"/>
    <property type="molecule type" value="Genomic_DNA"/>
</dbReference>
<dbReference type="AlphaFoldDB" id="A0A2H9ZZ75"/>
<feature type="region of interest" description="VHIID" evidence="3">
    <location>
        <begin position="335"/>
        <end position="400"/>
    </location>
</feature>
<feature type="region of interest" description="Disordered" evidence="4">
    <location>
        <begin position="229"/>
        <end position="253"/>
    </location>
</feature>
<dbReference type="STRING" id="1088818.A0A2H9ZZ75"/>
<accession>A0A2H9ZZ75</accession>
<feature type="region of interest" description="Disordered" evidence="4">
    <location>
        <begin position="86"/>
        <end position="136"/>
    </location>
</feature>
<comment type="similarity">
    <text evidence="3">Belongs to the GRAS family.</text>
</comment>
<dbReference type="Proteomes" id="UP000236161">
    <property type="component" value="Unassembled WGS sequence"/>
</dbReference>
<evidence type="ECO:0000256" key="1">
    <source>
        <dbReference type="ARBA" id="ARBA00023015"/>
    </source>
</evidence>
<dbReference type="PROSITE" id="PS50985">
    <property type="entry name" value="GRAS"/>
    <property type="match status" value="1"/>
</dbReference>
<protein>
    <submittedName>
        <fullName evidence="5">Scarecrow-like protein 9</fullName>
    </submittedName>
</protein>
<feature type="compositionally biased region" description="Low complexity" evidence="4">
    <location>
        <begin position="97"/>
        <end position="106"/>
    </location>
</feature>
<feature type="compositionally biased region" description="Basic and acidic residues" evidence="4">
    <location>
        <begin position="229"/>
        <end position="240"/>
    </location>
</feature>
<evidence type="ECO:0000256" key="4">
    <source>
        <dbReference type="SAM" id="MobiDB-lite"/>
    </source>
</evidence>
<evidence type="ECO:0000256" key="2">
    <source>
        <dbReference type="ARBA" id="ARBA00023163"/>
    </source>
</evidence>
<keyword evidence="1" id="KW-0805">Transcription regulation</keyword>
<feature type="region of interest" description="Leucine repeat I (LRI)" evidence="3">
    <location>
        <begin position="256"/>
        <end position="316"/>
    </location>
</feature>
<dbReference type="Pfam" id="PF03514">
    <property type="entry name" value="GRAS"/>
    <property type="match status" value="1"/>
</dbReference>
<name>A0A2H9ZZ75_9ASPA</name>
<dbReference type="OrthoDB" id="47276at2759"/>
<feature type="region of interest" description="SAW" evidence="3">
    <location>
        <begin position="554"/>
        <end position="629"/>
    </location>
</feature>
<keyword evidence="2" id="KW-0804">Transcription</keyword>
<dbReference type="InterPro" id="IPR005202">
    <property type="entry name" value="TF_GRAS"/>
</dbReference>
<proteinExistence type="inferred from homology"/>
<keyword evidence="6" id="KW-1185">Reference proteome</keyword>
<evidence type="ECO:0000313" key="6">
    <source>
        <dbReference type="Proteomes" id="UP000236161"/>
    </source>
</evidence>